<protein>
    <recommendedName>
        <fullName evidence="1">KARI N-terminal Rossmann domain-containing protein</fullName>
    </recommendedName>
</protein>
<dbReference type="GO" id="GO:0009099">
    <property type="term" value="P:L-valine biosynthetic process"/>
    <property type="evidence" value="ECO:0007669"/>
    <property type="project" value="TreeGrafter"/>
</dbReference>
<evidence type="ECO:0000259" key="1">
    <source>
        <dbReference type="PROSITE" id="PS51850"/>
    </source>
</evidence>
<dbReference type="InterPro" id="IPR036291">
    <property type="entry name" value="NAD(P)-bd_dom_sf"/>
</dbReference>
<dbReference type="GO" id="GO:0009097">
    <property type="term" value="P:isoleucine biosynthetic process"/>
    <property type="evidence" value="ECO:0007669"/>
    <property type="project" value="TreeGrafter"/>
</dbReference>
<evidence type="ECO:0000313" key="2">
    <source>
        <dbReference type="EMBL" id="SVD45939.1"/>
    </source>
</evidence>
<dbReference type="PANTHER" id="PTHR21371:SF1">
    <property type="entry name" value="KETOL-ACID REDUCTOISOMERASE, MITOCHONDRIAL"/>
    <property type="match status" value="1"/>
</dbReference>
<dbReference type="InterPro" id="IPR013116">
    <property type="entry name" value="KARI_N"/>
</dbReference>
<name>A0A382VHH1_9ZZZZ</name>
<organism evidence="2">
    <name type="scientific">marine metagenome</name>
    <dbReference type="NCBI Taxonomy" id="408172"/>
    <lineage>
        <taxon>unclassified sequences</taxon>
        <taxon>metagenomes</taxon>
        <taxon>ecological metagenomes</taxon>
    </lineage>
</organism>
<dbReference type="InterPro" id="IPR013023">
    <property type="entry name" value="KARI"/>
</dbReference>
<dbReference type="GO" id="GO:0005829">
    <property type="term" value="C:cytosol"/>
    <property type="evidence" value="ECO:0007669"/>
    <property type="project" value="TreeGrafter"/>
</dbReference>
<feature type="domain" description="KARI N-terminal Rossmann" evidence="1">
    <location>
        <begin position="1"/>
        <end position="63"/>
    </location>
</feature>
<gene>
    <name evidence="2" type="ORF">METZ01_LOCUS398793</name>
</gene>
<dbReference type="EMBL" id="UINC01152008">
    <property type="protein sequence ID" value="SVD45939.1"/>
    <property type="molecule type" value="Genomic_DNA"/>
</dbReference>
<feature type="non-terminal residue" evidence="2">
    <location>
        <position position="63"/>
    </location>
</feature>
<sequence>MQMYYDDDANLDLLGDKTVAIIGYGSQGHAHSLNLKESGVNVVVGLREGSSSRAAAEKEGLKV</sequence>
<dbReference type="AlphaFoldDB" id="A0A382VHH1"/>
<dbReference type="PROSITE" id="PS51850">
    <property type="entry name" value="KARI_N"/>
    <property type="match status" value="1"/>
</dbReference>
<dbReference type="GO" id="GO:0004455">
    <property type="term" value="F:ketol-acid reductoisomerase activity"/>
    <property type="evidence" value="ECO:0007669"/>
    <property type="project" value="TreeGrafter"/>
</dbReference>
<dbReference type="Pfam" id="PF07991">
    <property type="entry name" value="KARI_N"/>
    <property type="match status" value="1"/>
</dbReference>
<dbReference type="PANTHER" id="PTHR21371">
    <property type="entry name" value="KETOL-ACID REDUCTOISOMERASE, MITOCHONDRIAL"/>
    <property type="match status" value="1"/>
</dbReference>
<dbReference type="Gene3D" id="3.40.50.720">
    <property type="entry name" value="NAD(P)-binding Rossmann-like Domain"/>
    <property type="match status" value="1"/>
</dbReference>
<accession>A0A382VHH1</accession>
<proteinExistence type="predicted"/>
<dbReference type="SUPFAM" id="SSF51735">
    <property type="entry name" value="NAD(P)-binding Rossmann-fold domains"/>
    <property type="match status" value="1"/>
</dbReference>
<reference evidence="2" key="1">
    <citation type="submission" date="2018-05" db="EMBL/GenBank/DDBJ databases">
        <authorList>
            <person name="Lanie J.A."/>
            <person name="Ng W.-L."/>
            <person name="Kazmierczak K.M."/>
            <person name="Andrzejewski T.M."/>
            <person name="Davidsen T.M."/>
            <person name="Wayne K.J."/>
            <person name="Tettelin H."/>
            <person name="Glass J.I."/>
            <person name="Rusch D."/>
            <person name="Podicherti R."/>
            <person name="Tsui H.-C.T."/>
            <person name="Winkler M.E."/>
        </authorList>
    </citation>
    <scope>NUCLEOTIDE SEQUENCE</scope>
</reference>